<name>A0AA38H654_9TREE</name>
<evidence type="ECO:0000313" key="2">
    <source>
        <dbReference type="EMBL" id="KAI9634462.1"/>
    </source>
</evidence>
<keyword evidence="1" id="KW-0472">Membrane</keyword>
<dbReference type="Proteomes" id="UP001164286">
    <property type="component" value="Unassembled WGS sequence"/>
</dbReference>
<dbReference type="RefSeq" id="XP_052944239.1">
    <property type="nucleotide sequence ID" value="XM_053087509.1"/>
</dbReference>
<dbReference type="AlphaFoldDB" id="A0AA38H654"/>
<gene>
    <name evidence="2" type="ORF">MKK02DRAFT_28201</name>
</gene>
<proteinExistence type="predicted"/>
<comment type="caution">
    <text evidence="2">The sequence shown here is derived from an EMBL/GenBank/DDBJ whole genome shotgun (WGS) entry which is preliminary data.</text>
</comment>
<keyword evidence="1" id="KW-1133">Transmembrane helix</keyword>
<keyword evidence="3" id="KW-1185">Reference proteome</keyword>
<accession>A0AA38H654</accession>
<dbReference type="EMBL" id="JAKWFO010000007">
    <property type="protein sequence ID" value="KAI9634462.1"/>
    <property type="molecule type" value="Genomic_DNA"/>
</dbReference>
<sequence>MSSLFRSAPEYDVEAAESAPLVNREDDDFSAFRSGDDGDRVNVTYVFAPEWPVPGREEQIVGVLGRDKDETVDMVQRAFPTLAKYPAGRIAFEVSDIAPSSSTPAGPQQYPPPRTEWAKVMDEAWPQFKRKPPSRIRVTVRDAPGDEERRKTRDRRKVALVVVGSIAGPILLIAFLGLMAYGLGGDDTSYTGEER</sequence>
<protein>
    <submittedName>
        <fullName evidence="2">Uncharacterized protein</fullName>
    </submittedName>
</protein>
<reference evidence="2" key="1">
    <citation type="journal article" date="2022" name="G3 (Bethesda)">
        <title>High quality genome of the basidiomycete yeast Dioszegia hungarica PDD-24b-2 isolated from cloud water.</title>
        <authorList>
            <person name="Jarrige D."/>
            <person name="Haridas S."/>
            <person name="Bleykasten-Grosshans C."/>
            <person name="Joly M."/>
            <person name="Nadalig T."/>
            <person name="Sancelme M."/>
            <person name="Vuilleumier S."/>
            <person name="Grigoriev I.V."/>
            <person name="Amato P."/>
            <person name="Bringel F."/>
        </authorList>
    </citation>
    <scope>NUCLEOTIDE SEQUENCE</scope>
    <source>
        <strain evidence="2">PDD-24b-2</strain>
    </source>
</reference>
<evidence type="ECO:0000256" key="1">
    <source>
        <dbReference type="SAM" id="Phobius"/>
    </source>
</evidence>
<dbReference type="GeneID" id="77726714"/>
<evidence type="ECO:0000313" key="3">
    <source>
        <dbReference type="Proteomes" id="UP001164286"/>
    </source>
</evidence>
<keyword evidence="1" id="KW-0812">Transmembrane</keyword>
<organism evidence="2 3">
    <name type="scientific">Dioszegia hungarica</name>
    <dbReference type="NCBI Taxonomy" id="4972"/>
    <lineage>
        <taxon>Eukaryota</taxon>
        <taxon>Fungi</taxon>
        <taxon>Dikarya</taxon>
        <taxon>Basidiomycota</taxon>
        <taxon>Agaricomycotina</taxon>
        <taxon>Tremellomycetes</taxon>
        <taxon>Tremellales</taxon>
        <taxon>Bulleribasidiaceae</taxon>
        <taxon>Dioszegia</taxon>
    </lineage>
</organism>
<feature type="transmembrane region" description="Helical" evidence="1">
    <location>
        <begin position="158"/>
        <end position="181"/>
    </location>
</feature>